<dbReference type="PROSITE" id="PS50931">
    <property type="entry name" value="HTH_LYSR"/>
    <property type="match status" value="1"/>
</dbReference>
<evidence type="ECO:0000256" key="1">
    <source>
        <dbReference type="ARBA" id="ARBA00009437"/>
    </source>
</evidence>
<evidence type="ECO:0000313" key="7">
    <source>
        <dbReference type="EMBL" id="MCV2883238.1"/>
    </source>
</evidence>
<dbReference type="PANTHER" id="PTHR30293">
    <property type="entry name" value="TRANSCRIPTIONAL REGULATORY PROTEIN NAC-RELATED"/>
    <property type="match status" value="1"/>
</dbReference>
<dbReference type="Pfam" id="PF03466">
    <property type="entry name" value="LysR_substrate"/>
    <property type="match status" value="1"/>
</dbReference>
<dbReference type="Proteomes" id="UP001652504">
    <property type="component" value="Unassembled WGS sequence"/>
</dbReference>
<comment type="similarity">
    <text evidence="1">Belongs to the LysR transcriptional regulatory family.</text>
</comment>
<keyword evidence="4" id="KW-0010">Activator</keyword>
<feature type="domain" description="HTH lysR-type" evidence="6">
    <location>
        <begin position="4"/>
        <end position="61"/>
    </location>
</feature>
<sequence length="298" mass="33603">MKQLNYHHLNYFYHIAREGSIAAAAKRLNLTPQTLSGQLASFEDYLGMPLFERKGKRLLLNEQGKHAYDYAEDIFRLGDELQQTLSSKLAERQLPLSVGITDVIPKRFAFEFLSTAYQESQSLKLICKEGKLDHLLAEMLFNKLDIIISDCAIPPGSKLKAYSHLINDSGLTFFASHALTKNLSGPFPDCLDGQPLLLPSEQSSIRINLLSWMERHGIKPIITAEFDDSALMKYFGNAGIGIFCAPTIVEHDILIHHQVDIIGRTEDVREQLYLISTERKIKHPAIVKLLAPYNKHAS</sequence>
<evidence type="ECO:0000313" key="8">
    <source>
        <dbReference type="Proteomes" id="UP001652504"/>
    </source>
</evidence>
<keyword evidence="8" id="KW-1185">Reference proteome</keyword>
<dbReference type="InterPro" id="IPR005119">
    <property type="entry name" value="LysR_subst-bd"/>
</dbReference>
<dbReference type="SUPFAM" id="SSF53850">
    <property type="entry name" value="Periplasmic binding protein-like II"/>
    <property type="match status" value="1"/>
</dbReference>
<name>A0ABT3A3K8_9ALTE</name>
<dbReference type="InterPro" id="IPR036390">
    <property type="entry name" value="WH_DNA-bd_sf"/>
</dbReference>
<dbReference type="Pfam" id="PF00126">
    <property type="entry name" value="HTH_1"/>
    <property type="match status" value="1"/>
</dbReference>
<evidence type="ECO:0000256" key="3">
    <source>
        <dbReference type="ARBA" id="ARBA00023125"/>
    </source>
</evidence>
<dbReference type="Gene3D" id="1.10.10.10">
    <property type="entry name" value="Winged helix-like DNA-binding domain superfamily/Winged helix DNA-binding domain"/>
    <property type="match status" value="1"/>
</dbReference>
<keyword evidence="2" id="KW-0805">Transcription regulation</keyword>
<dbReference type="Gene3D" id="3.40.190.10">
    <property type="entry name" value="Periplasmic binding protein-like II"/>
    <property type="match status" value="2"/>
</dbReference>
<organism evidence="7 8">
    <name type="scientific">Fluctibacter corallii</name>
    <dbReference type="NCBI Taxonomy" id="2984329"/>
    <lineage>
        <taxon>Bacteria</taxon>
        <taxon>Pseudomonadati</taxon>
        <taxon>Pseudomonadota</taxon>
        <taxon>Gammaproteobacteria</taxon>
        <taxon>Alteromonadales</taxon>
        <taxon>Alteromonadaceae</taxon>
        <taxon>Fluctibacter</taxon>
    </lineage>
</organism>
<dbReference type="PANTHER" id="PTHR30293:SF2">
    <property type="entry name" value="TRANSCRIPTIONAL ACTIVATOR PROTEIN NHAR"/>
    <property type="match status" value="1"/>
</dbReference>
<evidence type="ECO:0000256" key="4">
    <source>
        <dbReference type="ARBA" id="ARBA00023159"/>
    </source>
</evidence>
<evidence type="ECO:0000259" key="6">
    <source>
        <dbReference type="PROSITE" id="PS50931"/>
    </source>
</evidence>
<dbReference type="RefSeq" id="WP_263710439.1">
    <property type="nucleotide sequence ID" value="NZ_JAOWKX010000001.1"/>
</dbReference>
<protein>
    <submittedName>
        <fullName evidence="7">Transcriptional activator NhaR</fullName>
    </submittedName>
</protein>
<dbReference type="InterPro" id="IPR000847">
    <property type="entry name" value="LysR_HTH_N"/>
</dbReference>
<dbReference type="SUPFAM" id="SSF46785">
    <property type="entry name" value="Winged helix' DNA-binding domain"/>
    <property type="match status" value="1"/>
</dbReference>
<proteinExistence type="inferred from homology"/>
<evidence type="ECO:0000256" key="5">
    <source>
        <dbReference type="ARBA" id="ARBA00023163"/>
    </source>
</evidence>
<dbReference type="NCBIfam" id="NF008284">
    <property type="entry name" value="PRK11062.1"/>
    <property type="match status" value="1"/>
</dbReference>
<reference evidence="7 8" key="1">
    <citation type="submission" date="2022-10" db="EMBL/GenBank/DDBJ databases">
        <title>Aestuariibacter sp. AA17 isolated from Montipora capitata coral fragment.</title>
        <authorList>
            <person name="Emsley S.A."/>
            <person name="Pfannmuller K.M."/>
            <person name="Loughran R.M."/>
            <person name="Shlafstein M."/>
            <person name="Papke E."/>
            <person name="Saw J.H."/>
            <person name="Ushijima B."/>
            <person name="Videau P."/>
        </authorList>
    </citation>
    <scope>NUCLEOTIDE SEQUENCE [LARGE SCALE GENOMIC DNA]</scope>
    <source>
        <strain evidence="7 8">AA17</strain>
    </source>
</reference>
<gene>
    <name evidence="7" type="primary">nhaR</name>
    <name evidence="7" type="ORF">OE749_00835</name>
</gene>
<keyword evidence="5" id="KW-0804">Transcription</keyword>
<comment type="caution">
    <text evidence="7">The sequence shown here is derived from an EMBL/GenBank/DDBJ whole genome shotgun (WGS) entry which is preliminary data.</text>
</comment>
<dbReference type="InterPro" id="IPR036388">
    <property type="entry name" value="WH-like_DNA-bd_sf"/>
</dbReference>
<keyword evidence="3" id="KW-0238">DNA-binding</keyword>
<evidence type="ECO:0000256" key="2">
    <source>
        <dbReference type="ARBA" id="ARBA00023015"/>
    </source>
</evidence>
<dbReference type="EMBL" id="JAOWKX010000001">
    <property type="protein sequence ID" value="MCV2883238.1"/>
    <property type="molecule type" value="Genomic_DNA"/>
</dbReference>
<accession>A0ABT3A3K8</accession>